<keyword evidence="4" id="KW-1185">Reference proteome</keyword>
<dbReference type="Proteomes" id="UP000028123">
    <property type="component" value="Unassembled WGS sequence"/>
</dbReference>
<evidence type="ECO:0000259" key="2">
    <source>
        <dbReference type="Pfam" id="PF07833"/>
    </source>
</evidence>
<sequence>MLNKRKWVSAGLGLALLTMALPLYGATAAPAGAGTGALTLEQVAKEIEGKKPSPFYLEWKETSTFENGTSKVVSYKEWQDAPNARYRSEINYDGSGKTMSTSIINGDDGVFITEGKTSGVKLNGMEWYSYSNISKRELKALLEDNEAPVIKGEETLLGRTAYHLSGASKQLNRKFTDAQGIERVDNGVVPAREQWFDKETGILLKEITTGPRGGGSESIVTSVDFTPVFGSDTFSFEASTGGTEAIKVTIDGAAQSFEQPPVIVEGSTLVPLRAIFEKLGATIDWNEKEQSVTAKKGTTTVYLKIGDKNVTVGGSAKTLEVPAQIVNGHTMVPVRFIGEALGAEVKWEPSSQTVIITNK</sequence>
<gene>
    <name evidence="3" type="ORF">ET33_05430</name>
</gene>
<dbReference type="Pfam" id="PF07833">
    <property type="entry name" value="Cu_amine_oxidN1"/>
    <property type="match status" value="1"/>
</dbReference>
<reference evidence="3 4" key="1">
    <citation type="submission" date="2014-06" db="EMBL/GenBank/DDBJ databases">
        <title>Draft genome sequence of Paenibacillus sp. MSt1.</title>
        <authorList>
            <person name="Aw Y.K."/>
            <person name="Ong K.S."/>
            <person name="Gan H.M."/>
            <person name="Lee S.M."/>
        </authorList>
    </citation>
    <scope>NUCLEOTIDE SEQUENCE [LARGE SCALE GENOMIC DNA]</scope>
    <source>
        <strain evidence="3 4">MSt1</strain>
    </source>
</reference>
<organism evidence="3 4">
    <name type="scientific">Paenibacillus tyrfis</name>
    <dbReference type="NCBI Taxonomy" id="1501230"/>
    <lineage>
        <taxon>Bacteria</taxon>
        <taxon>Bacillati</taxon>
        <taxon>Bacillota</taxon>
        <taxon>Bacilli</taxon>
        <taxon>Bacillales</taxon>
        <taxon>Paenibacillaceae</taxon>
        <taxon>Paenibacillus</taxon>
    </lineage>
</organism>
<evidence type="ECO:0000313" key="3">
    <source>
        <dbReference type="EMBL" id="KEQ25130.1"/>
    </source>
</evidence>
<feature type="signal peptide" evidence="1">
    <location>
        <begin position="1"/>
        <end position="25"/>
    </location>
</feature>
<dbReference type="eggNOG" id="COG1555">
    <property type="taxonomic scope" value="Bacteria"/>
</dbReference>
<feature type="chain" id="PRO_5038806254" evidence="1">
    <location>
        <begin position="26"/>
        <end position="359"/>
    </location>
</feature>
<dbReference type="Gene3D" id="3.30.457.10">
    <property type="entry name" value="Copper amine oxidase-like, N-terminal domain"/>
    <property type="match status" value="1"/>
</dbReference>
<evidence type="ECO:0000313" key="4">
    <source>
        <dbReference type="Proteomes" id="UP000028123"/>
    </source>
</evidence>
<name>A0A081P357_9BACL</name>
<feature type="domain" description="Copper amine oxidase-like N-terminal" evidence="2">
    <location>
        <begin position="250"/>
        <end position="356"/>
    </location>
</feature>
<dbReference type="Gene3D" id="2.50.20.10">
    <property type="entry name" value="Lipoprotein localisation LolA/LolB/LppX"/>
    <property type="match status" value="1"/>
</dbReference>
<evidence type="ECO:0000256" key="1">
    <source>
        <dbReference type="SAM" id="SignalP"/>
    </source>
</evidence>
<accession>A0A081P357</accession>
<protein>
    <submittedName>
        <fullName evidence="3">Copper amine oxidase</fullName>
    </submittedName>
</protein>
<proteinExistence type="predicted"/>
<dbReference type="InterPro" id="IPR036582">
    <property type="entry name" value="Mao_N_sf"/>
</dbReference>
<dbReference type="AlphaFoldDB" id="A0A081P357"/>
<dbReference type="EMBL" id="JNVM01000012">
    <property type="protein sequence ID" value="KEQ25130.1"/>
    <property type="molecule type" value="Genomic_DNA"/>
</dbReference>
<keyword evidence="1" id="KW-0732">Signal</keyword>
<dbReference type="InterPro" id="IPR012854">
    <property type="entry name" value="Cu_amine_oxidase-like_N"/>
</dbReference>
<dbReference type="SUPFAM" id="SSF55383">
    <property type="entry name" value="Copper amine oxidase, domain N"/>
    <property type="match status" value="1"/>
</dbReference>
<dbReference type="OrthoDB" id="2665331at2"/>
<dbReference type="RefSeq" id="WP_036683677.1">
    <property type="nucleotide sequence ID" value="NZ_JNVM01000012.1"/>
</dbReference>
<comment type="caution">
    <text evidence="3">The sequence shown here is derived from an EMBL/GenBank/DDBJ whole genome shotgun (WGS) entry which is preliminary data.</text>
</comment>